<dbReference type="PROSITE" id="PS50995">
    <property type="entry name" value="HTH_MARR_2"/>
    <property type="match status" value="1"/>
</dbReference>
<dbReference type="InterPro" id="IPR036390">
    <property type="entry name" value="WH_DNA-bd_sf"/>
</dbReference>
<organism evidence="2 3">
    <name type="scientific">Nocardia terpenica</name>
    <dbReference type="NCBI Taxonomy" id="455432"/>
    <lineage>
        <taxon>Bacteria</taxon>
        <taxon>Bacillati</taxon>
        <taxon>Actinomycetota</taxon>
        <taxon>Actinomycetes</taxon>
        <taxon>Mycobacteriales</taxon>
        <taxon>Nocardiaceae</taxon>
        <taxon>Nocardia</taxon>
    </lineage>
</organism>
<dbReference type="PANTHER" id="PTHR33164">
    <property type="entry name" value="TRANSCRIPTIONAL REGULATOR, MARR FAMILY"/>
    <property type="match status" value="1"/>
</dbReference>
<dbReference type="SMART" id="SM00347">
    <property type="entry name" value="HTH_MARR"/>
    <property type="match status" value="1"/>
</dbReference>
<dbReference type="InterPro" id="IPR036388">
    <property type="entry name" value="WH-like_DNA-bd_sf"/>
</dbReference>
<dbReference type="PRINTS" id="PR00598">
    <property type="entry name" value="HTHMARR"/>
</dbReference>
<dbReference type="AlphaFoldDB" id="A0A6G9Z6Y2"/>
<sequence length="161" mass="17444">MQHHIGSYVKDDVDTSPSLAQLINRASRALARDGDAALKPLGLRYAQVPVLALLHEGTALTQKDLAEAAGIEQPSMAQLLARMDRDGLIQRTPHPNDARSHQISLTAEAAATASAAHRQLIDLDERAVAGFTAEEIRTLSDLLIRLNDNLDRAKDPTVRSV</sequence>
<dbReference type="GO" id="GO:0006950">
    <property type="term" value="P:response to stress"/>
    <property type="evidence" value="ECO:0007669"/>
    <property type="project" value="TreeGrafter"/>
</dbReference>
<dbReference type="Proteomes" id="UP000500953">
    <property type="component" value="Chromosome"/>
</dbReference>
<dbReference type="GO" id="GO:0003700">
    <property type="term" value="F:DNA-binding transcription factor activity"/>
    <property type="evidence" value="ECO:0007669"/>
    <property type="project" value="InterPro"/>
</dbReference>
<dbReference type="InterPro" id="IPR000835">
    <property type="entry name" value="HTH_MarR-typ"/>
</dbReference>
<dbReference type="Pfam" id="PF12802">
    <property type="entry name" value="MarR_2"/>
    <property type="match status" value="1"/>
</dbReference>
<dbReference type="SUPFAM" id="SSF46785">
    <property type="entry name" value="Winged helix' DNA-binding domain"/>
    <property type="match status" value="1"/>
</dbReference>
<feature type="domain" description="HTH marR-type" evidence="1">
    <location>
        <begin position="16"/>
        <end position="148"/>
    </location>
</feature>
<accession>A0A6G9Z6Y2</accession>
<dbReference type="PANTHER" id="PTHR33164:SF13">
    <property type="entry name" value="4-HYDROXYPHENYLACETATE CATABOLISM PROTEIN"/>
    <property type="match status" value="1"/>
</dbReference>
<proteinExistence type="predicted"/>
<dbReference type="InterPro" id="IPR039422">
    <property type="entry name" value="MarR/SlyA-like"/>
</dbReference>
<reference evidence="2 3" key="1">
    <citation type="journal article" date="2019" name="ACS Chem. Biol.">
        <title>Identification and Mobilization of a Cryptic Antibiotic Biosynthesis Gene Locus from a Human-Pathogenic Nocardia Isolate.</title>
        <authorList>
            <person name="Herisse M."/>
            <person name="Ishida K."/>
            <person name="Porter J.L."/>
            <person name="Howden B."/>
            <person name="Hertweck C."/>
            <person name="Stinear T.P."/>
            <person name="Pidot S.J."/>
        </authorList>
    </citation>
    <scope>NUCLEOTIDE SEQUENCE [LARGE SCALE GENOMIC DNA]</scope>
    <source>
        <strain evidence="2 3">AUSMDU00012715</strain>
    </source>
</reference>
<protein>
    <submittedName>
        <fullName evidence="2">MarR family transcriptional regulator</fullName>
    </submittedName>
</protein>
<name>A0A6G9Z6Y2_9NOCA</name>
<gene>
    <name evidence="2" type="ORF">F6W96_26525</name>
</gene>
<dbReference type="Gene3D" id="1.10.10.10">
    <property type="entry name" value="Winged helix-like DNA-binding domain superfamily/Winged helix DNA-binding domain"/>
    <property type="match status" value="1"/>
</dbReference>
<evidence type="ECO:0000313" key="2">
    <source>
        <dbReference type="EMBL" id="QIS21359.1"/>
    </source>
</evidence>
<evidence type="ECO:0000313" key="3">
    <source>
        <dbReference type="Proteomes" id="UP000500953"/>
    </source>
</evidence>
<dbReference type="EMBL" id="CP046173">
    <property type="protein sequence ID" value="QIS21359.1"/>
    <property type="molecule type" value="Genomic_DNA"/>
</dbReference>
<evidence type="ECO:0000259" key="1">
    <source>
        <dbReference type="PROSITE" id="PS50995"/>
    </source>
</evidence>